<gene>
    <name evidence="1" type="ORF">DEW08_03835</name>
</gene>
<dbReference type="EMBL" id="CP029352">
    <property type="protein sequence ID" value="AWK85414.1"/>
    <property type="molecule type" value="Genomic_DNA"/>
</dbReference>
<dbReference type="AlphaFoldDB" id="A0A2S2CLN8"/>
<evidence type="ECO:0000313" key="1">
    <source>
        <dbReference type="EMBL" id="AWK85414.1"/>
    </source>
</evidence>
<protein>
    <submittedName>
        <fullName evidence="1">Uncharacterized protein</fullName>
    </submittedName>
</protein>
<dbReference type="Proteomes" id="UP000245629">
    <property type="component" value="Chromosome 1"/>
</dbReference>
<dbReference type="RefSeq" id="WP_109324603.1">
    <property type="nucleotide sequence ID" value="NZ_CP029352.1"/>
</dbReference>
<dbReference type="KEGG" id="azz:DEW08_03835"/>
<evidence type="ECO:0000313" key="2">
    <source>
        <dbReference type="Proteomes" id="UP000245629"/>
    </source>
</evidence>
<accession>A0A2S2CLN8</accession>
<sequence>MPCTQPQAHITASKLASAISDGLPLTGLVPLGPLPAEAMEIIRGLAAVLDEQIDERRRLARTLHTSTTVTAMMRRMQALQDFAAACADAVSPSLERLELFGVGVEIHHCVVPVDPELDPDPDAGSARIGTELWFRPAHQRQRANPAR</sequence>
<name>A0A2S2CLN8_9PROT</name>
<organism evidence="1 2">
    <name type="scientific">Azospirillum thermophilum</name>
    <dbReference type="NCBI Taxonomy" id="2202148"/>
    <lineage>
        <taxon>Bacteria</taxon>
        <taxon>Pseudomonadati</taxon>
        <taxon>Pseudomonadota</taxon>
        <taxon>Alphaproteobacteria</taxon>
        <taxon>Rhodospirillales</taxon>
        <taxon>Azospirillaceae</taxon>
        <taxon>Azospirillum</taxon>
    </lineage>
</organism>
<reference evidence="2" key="1">
    <citation type="submission" date="2018-05" db="EMBL/GenBank/DDBJ databases">
        <title>Azospirillum thermophila sp. nov., a novel isolated from hot spring.</title>
        <authorList>
            <person name="Zhao Z."/>
        </authorList>
    </citation>
    <scope>NUCLEOTIDE SEQUENCE [LARGE SCALE GENOMIC DNA]</scope>
    <source>
        <strain evidence="2">CFH 70021</strain>
    </source>
</reference>
<keyword evidence="2" id="KW-1185">Reference proteome</keyword>
<proteinExistence type="predicted"/>